<feature type="region of interest" description="Disordered" evidence="15">
    <location>
        <begin position="1582"/>
        <end position="1605"/>
    </location>
</feature>
<sequence>MGEDRRLAASLLDTTDAVETLCYRAHARLRLRRLIMNLTLLLFWIILIDYISDDIQCVRLTYNPYRSRSLIENNLAELDPADITCSNETISYNFDYYNIHEESEYSRYTPELEEIQCSGRCPNRYPNNYTTEEFISSTPLDIGYPGCTDIPNILRVTFPDYGNTGARGRMKRLIGSPKKCAIAETVTLTTDNVDMISPNWPDEAVTYTIWIRPEDDKANGTILSVPTTRLYSFGDNGGLDLNLRSGILRLEVMNINKTYQRYTIPGGVWTHIALLVAQSPDGNVMALFANGTLLGQPLSMLMPARQKRDLSDSGGLTRAKREFGDGSTQSFVFIGVSGKPYYDGYQCHMSALERCQNIGHGVFIEVPPGVDIDEMEETARKVLDNDTCSDNTPLRDSFLCTALLPPCSSSGVSKPPCKKFCEEFTKACPDIPWSCDNYSDTNCIQSSDTPDYQMFTGSVREAKLYRGLLTEREIVEIFSGQLPKVSPQNGCLCPFPGSSIISPLICTSLLSSYKSVLRLGQHTIVPEAINDKLAPGETTSPTVWYSKDNTDRLIITFEFTIPFLIDNLTYQLPPNKAGLFARNTTIQLRDSITLQWKTIGYLVTGNCSRNQVGRLQGLKQPSCEVVNTFTSKVSIYFLDRRSGLLYEWERIRIHPFIFDAFSGSAIRFILDDHMIKTNRFYGISDIQVFGWPVNESCDCFNPDTSCNIFNGTCPCRPDAGDPEVTHYTCFPYIRNDNNTALPAVFPPYGPRSGGTHVYILGGFFGTGNDTFGVTIGHSLCTILESSERSIHCLTSETGDVLYTSLPIAVTLTSGRTNTITIVTEETFMFKEDPIIESIEPLDTFLRGGIRQTVIGQYLDSVFVPTMNITIVYTQNKISTLYPQKAEICTVVNSTLMYCPSPAIDNLPPDERKFLFDDSNKTSRRRRSLQSIDSGRWREKRELEFGLINRNYFEFYVGFGLDGVKRYHNVSETLPEYGTIKVFENPSIYKWDANGKDLVRTFAAYKGETFITIEGKNLLYGCTRDDYRVTIADEICVVDTLYSSQLLCLPPKKRPKLGTIHINGAPPVKVTVGNINQLVGFLKYHETAWDNPSVKSGIIALIVIIILLAIGVAIAIWWMKKRKQALADRETAESNKYSTPKTIWSTLPNDVKAEIEPYLKNRESLKLGRIVGQGQFGKVYIGRYEEQSSQPILVAAKTIKDSGVNAKDLLEFLEEATLMKDFHHDNVLYLVGVVLQEGKPYVLLPLMENGDLRQFLLNPANTFTVGDLLEFGLQVAHGMEYLAMLKFVHRDLAARNCMVSRDRIIKVADFGLTRDIYSNEYYRAENKSRPLPVKWMAPEALDDFKFTTKSDVWSYGVLLWELLTRGKKPYADIDSFGMKNYLKQGNRLERPVVASDEIYELMTQCWQMNPENRPQFSDIVKELGDILNGAQATDQDADMSLDNGTPPTTVGYEFLKRSVDYGTDREGYDKLHRAEGYLDMNGGVDYVQAAEELGIKLDPTSSGYLAPIDQRLADSREREKPIPAPRNKKGASPYPPRYENVDVLKKQLRDDEETPMANADLKHEQATDTLQTEDICLVEVSAPVNDQSKSGSHYQNVPDIEKTEAV</sequence>
<keyword evidence="8 16" id="KW-0472">Membrane</keyword>
<keyword evidence="4 13" id="KW-0547">Nucleotide-binding</keyword>
<dbReference type="GO" id="GO:0004714">
    <property type="term" value="F:transmembrane receptor protein tyrosine kinase activity"/>
    <property type="evidence" value="ECO:0007669"/>
    <property type="project" value="UniProtKB-EC"/>
</dbReference>
<dbReference type="Gene3D" id="2.60.40.10">
    <property type="entry name" value="Immunoglobulins"/>
    <property type="match status" value="1"/>
</dbReference>
<dbReference type="PROSITE" id="PS00239">
    <property type="entry name" value="RECEPTOR_TYR_KIN_II"/>
    <property type="match status" value="1"/>
</dbReference>
<dbReference type="InterPro" id="IPR000719">
    <property type="entry name" value="Prot_kinase_dom"/>
</dbReference>
<keyword evidence="7 16" id="KW-1133">Transmembrane helix</keyword>
<keyword evidence="10 14" id="KW-0675">Receptor</keyword>
<dbReference type="PROSITE" id="PS50011">
    <property type="entry name" value="PROTEIN_KINASE_DOM"/>
    <property type="match status" value="1"/>
</dbReference>
<dbReference type="InterPro" id="IPR001245">
    <property type="entry name" value="Ser-Thr/Tyr_kinase_cat_dom"/>
</dbReference>
<evidence type="ECO:0000256" key="5">
    <source>
        <dbReference type="ARBA" id="ARBA00022777"/>
    </source>
</evidence>
<evidence type="ECO:0000313" key="19">
    <source>
        <dbReference type="Proteomes" id="UP001208570"/>
    </source>
</evidence>
<dbReference type="GO" id="GO:0005886">
    <property type="term" value="C:plasma membrane"/>
    <property type="evidence" value="ECO:0007669"/>
    <property type="project" value="TreeGrafter"/>
</dbReference>
<evidence type="ECO:0000256" key="12">
    <source>
        <dbReference type="ARBA" id="ARBA00051243"/>
    </source>
</evidence>
<dbReference type="EMBL" id="JAODUP010000030">
    <property type="protein sequence ID" value="KAK2167282.1"/>
    <property type="molecule type" value="Genomic_DNA"/>
</dbReference>
<dbReference type="GO" id="GO:0007169">
    <property type="term" value="P:cell surface receptor protein tyrosine kinase signaling pathway"/>
    <property type="evidence" value="ECO:0007669"/>
    <property type="project" value="InterPro"/>
</dbReference>
<dbReference type="Pfam" id="PF01833">
    <property type="entry name" value="TIG"/>
    <property type="match status" value="2"/>
</dbReference>
<dbReference type="SMART" id="SM00219">
    <property type="entry name" value="TyrKc"/>
    <property type="match status" value="1"/>
</dbReference>
<evidence type="ECO:0000256" key="15">
    <source>
        <dbReference type="SAM" id="MobiDB-lite"/>
    </source>
</evidence>
<dbReference type="Gene3D" id="1.10.2000.10">
    <property type="entry name" value="Frizzled cysteine-rich domain"/>
    <property type="match status" value="1"/>
</dbReference>
<dbReference type="Proteomes" id="UP001208570">
    <property type="component" value="Unassembled WGS sequence"/>
</dbReference>
<dbReference type="Gene3D" id="1.10.510.10">
    <property type="entry name" value="Transferase(Phosphotransferase) domain 1"/>
    <property type="match status" value="1"/>
</dbReference>
<feature type="compositionally biased region" description="Basic and acidic residues" evidence="15">
    <location>
        <begin position="1511"/>
        <end position="1520"/>
    </location>
</feature>
<feature type="transmembrane region" description="Helical" evidence="16">
    <location>
        <begin position="34"/>
        <end position="52"/>
    </location>
</feature>
<dbReference type="SUPFAM" id="SSF63501">
    <property type="entry name" value="Frizzled cysteine-rich domain"/>
    <property type="match status" value="1"/>
</dbReference>
<comment type="subcellular location">
    <subcellularLocation>
        <location evidence="1">Membrane</location>
        <topology evidence="1">Single-pass membrane protein</topology>
    </subcellularLocation>
</comment>
<keyword evidence="19" id="KW-1185">Reference proteome</keyword>
<organism evidence="18 19">
    <name type="scientific">Paralvinella palmiformis</name>
    <dbReference type="NCBI Taxonomy" id="53620"/>
    <lineage>
        <taxon>Eukaryota</taxon>
        <taxon>Metazoa</taxon>
        <taxon>Spiralia</taxon>
        <taxon>Lophotrochozoa</taxon>
        <taxon>Annelida</taxon>
        <taxon>Polychaeta</taxon>
        <taxon>Sedentaria</taxon>
        <taxon>Canalipalpata</taxon>
        <taxon>Terebellida</taxon>
        <taxon>Terebelliformia</taxon>
        <taxon>Alvinellidae</taxon>
        <taxon>Paralvinella</taxon>
    </lineage>
</organism>
<comment type="similarity">
    <text evidence="14">Belongs to the protein kinase superfamily. Tyr protein kinase family. Insulin receptor subfamily.</text>
</comment>
<dbReference type="InterPro" id="IPR013783">
    <property type="entry name" value="Ig-like_fold"/>
</dbReference>
<dbReference type="SMART" id="SM00429">
    <property type="entry name" value="IPT"/>
    <property type="match status" value="2"/>
</dbReference>
<dbReference type="PANTHER" id="PTHR24416:SF617">
    <property type="entry name" value="RET ONCOGENE, ISOFORM A"/>
    <property type="match status" value="1"/>
</dbReference>
<name>A0AAD9K9Z2_9ANNE</name>
<keyword evidence="3 14" id="KW-0812">Transmembrane</keyword>
<dbReference type="PRINTS" id="PR00109">
    <property type="entry name" value="TYRKINASE"/>
</dbReference>
<dbReference type="SUPFAM" id="SSF81296">
    <property type="entry name" value="E set domains"/>
    <property type="match status" value="2"/>
</dbReference>
<evidence type="ECO:0000256" key="11">
    <source>
        <dbReference type="ARBA" id="ARBA00023180"/>
    </source>
</evidence>
<dbReference type="InterPro" id="IPR011009">
    <property type="entry name" value="Kinase-like_dom_sf"/>
</dbReference>
<dbReference type="InterPro" id="IPR014756">
    <property type="entry name" value="Ig_E-set"/>
</dbReference>
<dbReference type="SUPFAM" id="SSF49899">
    <property type="entry name" value="Concanavalin A-like lectins/glucanases"/>
    <property type="match status" value="1"/>
</dbReference>
<evidence type="ECO:0000256" key="9">
    <source>
        <dbReference type="ARBA" id="ARBA00023137"/>
    </source>
</evidence>
<dbReference type="CDD" id="cd07066">
    <property type="entry name" value="CRD_FZ"/>
    <property type="match status" value="1"/>
</dbReference>
<evidence type="ECO:0000256" key="3">
    <source>
        <dbReference type="ARBA" id="ARBA00022692"/>
    </source>
</evidence>
<feature type="compositionally biased region" description="Polar residues" evidence="15">
    <location>
        <begin position="1583"/>
        <end position="1594"/>
    </location>
</feature>
<evidence type="ECO:0000256" key="13">
    <source>
        <dbReference type="PROSITE-ProRule" id="PRU10141"/>
    </source>
</evidence>
<dbReference type="PANTHER" id="PTHR24416">
    <property type="entry name" value="TYROSINE-PROTEIN KINASE RECEPTOR"/>
    <property type="match status" value="1"/>
</dbReference>
<keyword evidence="5" id="KW-0418">Kinase</keyword>
<evidence type="ECO:0000256" key="8">
    <source>
        <dbReference type="ARBA" id="ARBA00023136"/>
    </source>
</evidence>
<dbReference type="InterPro" id="IPR050122">
    <property type="entry name" value="RTK"/>
</dbReference>
<feature type="transmembrane region" description="Helical" evidence="16">
    <location>
        <begin position="1097"/>
        <end position="1118"/>
    </location>
</feature>
<comment type="catalytic activity">
    <reaction evidence="12 14">
        <text>L-tyrosyl-[protein] + ATP = O-phospho-L-tyrosyl-[protein] + ADP + H(+)</text>
        <dbReference type="Rhea" id="RHEA:10596"/>
        <dbReference type="Rhea" id="RHEA-COMP:10136"/>
        <dbReference type="Rhea" id="RHEA-COMP:20101"/>
        <dbReference type="ChEBI" id="CHEBI:15378"/>
        <dbReference type="ChEBI" id="CHEBI:30616"/>
        <dbReference type="ChEBI" id="CHEBI:46858"/>
        <dbReference type="ChEBI" id="CHEBI:61978"/>
        <dbReference type="ChEBI" id="CHEBI:456216"/>
        <dbReference type="EC" id="2.7.10.1"/>
    </reaction>
</comment>
<evidence type="ECO:0000256" key="14">
    <source>
        <dbReference type="RuleBase" id="RU000312"/>
    </source>
</evidence>
<keyword evidence="2" id="KW-0808">Transferase</keyword>
<feature type="domain" description="Protein kinase" evidence="17">
    <location>
        <begin position="1164"/>
        <end position="1426"/>
    </location>
</feature>
<dbReference type="CDD" id="cd00603">
    <property type="entry name" value="IPT_PCSR"/>
    <property type="match status" value="2"/>
</dbReference>
<dbReference type="EC" id="2.7.10.1" evidence="14"/>
<dbReference type="CDD" id="cd00192">
    <property type="entry name" value="PTKc"/>
    <property type="match status" value="1"/>
</dbReference>
<evidence type="ECO:0000313" key="18">
    <source>
        <dbReference type="EMBL" id="KAK2167282.1"/>
    </source>
</evidence>
<dbReference type="Gene3D" id="3.30.200.20">
    <property type="entry name" value="Phosphorylase Kinase, domain 1"/>
    <property type="match status" value="1"/>
</dbReference>
<dbReference type="InterPro" id="IPR002011">
    <property type="entry name" value="Tyr_kinase_rcpt_2_CS"/>
</dbReference>
<dbReference type="Pfam" id="PF07714">
    <property type="entry name" value="PK_Tyr_Ser-Thr"/>
    <property type="match status" value="1"/>
</dbReference>
<dbReference type="InterPro" id="IPR017441">
    <property type="entry name" value="Protein_kinase_ATP_BS"/>
</dbReference>
<dbReference type="GO" id="GO:0005524">
    <property type="term" value="F:ATP binding"/>
    <property type="evidence" value="ECO:0007669"/>
    <property type="project" value="UniProtKB-UniRule"/>
</dbReference>
<gene>
    <name evidence="18" type="ORF">LSH36_30g06009</name>
</gene>
<dbReference type="InterPro" id="IPR020635">
    <property type="entry name" value="Tyr_kinase_cat_dom"/>
</dbReference>
<keyword evidence="14" id="KW-0597">Phosphoprotein</keyword>
<dbReference type="FunFam" id="1.10.510.10:FF:000743">
    <property type="entry name" value="Predicted protein"/>
    <property type="match status" value="1"/>
</dbReference>
<keyword evidence="9" id="KW-0829">Tyrosine-protein kinase</keyword>
<dbReference type="Gene3D" id="2.60.120.200">
    <property type="match status" value="1"/>
</dbReference>
<evidence type="ECO:0000259" key="17">
    <source>
        <dbReference type="PROSITE" id="PS50011"/>
    </source>
</evidence>
<comment type="caution">
    <text evidence="18">The sequence shown here is derived from an EMBL/GenBank/DDBJ whole genome shotgun (WGS) entry which is preliminary data.</text>
</comment>
<evidence type="ECO:0000256" key="10">
    <source>
        <dbReference type="ARBA" id="ARBA00023170"/>
    </source>
</evidence>
<evidence type="ECO:0000256" key="1">
    <source>
        <dbReference type="ARBA" id="ARBA00004167"/>
    </source>
</evidence>
<evidence type="ECO:0000256" key="6">
    <source>
        <dbReference type="ARBA" id="ARBA00022840"/>
    </source>
</evidence>
<accession>A0AAD9K9Z2</accession>
<reference evidence="18" key="1">
    <citation type="journal article" date="2023" name="Mol. Biol. Evol.">
        <title>Third-Generation Sequencing Reveals the Adaptive Role of the Epigenome in Three Deep-Sea Polychaetes.</title>
        <authorList>
            <person name="Perez M."/>
            <person name="Aroh O."/>
            <person name="Sun Y."/>
            <person name="Lan Y."/>
            <person name="Juniper S.K."/>
            <person name="Young C.R."/>
            <person name="Angers B."/>
            <person name="Qian P.Y."/>
        </authorList>
    </citation>
    <scope>NUCLEOTIDE SEQUENCE</scope>
    <source>
        <strain evidence="18">P08H-3</strain>
    </source>
</reference>
<dbReference type="GO" id="GO:0043235">
    <property type="term" value="C:receptor complex"/>
    <property type="evidence" value="ECO:0007669"/>
    <property type="project" value="TreeGrafter"/>
</dbReference>
<proteinExistence type="inferred from homology"/>
<dbReference type="InterPro" id="IPR036790">
    <property type="entry name" value="Frizzled_dom_sf"/>
</dbReference>
<evidence type="ECO:0000256" key="4">
    <source>
        <dbReference type="ARBA" id="ARBA00022741"/>
    </source>
</evidence>
<evidence type="ECO:0000256" key="16">
    <source>
        <dbReference type="SAM" id="Phobius"/>
    </source>
</evidence>
<protein>
    <recommendedName>
        <fullName evidence="14">Tyrosine-protein kinase receptor</fullName>
        <ecNumber evidence="14">2.7.10.1</ecNumber>
    </recommendedName>
</protein>
<evidence type="ECO:0000256" key="2">
    <source>
        <dbReference type="ARBA" id="ARBA00022679"/>
    </source>
</evidence>
<dbReference type="InterPro" id="IPR008266">
    <property type="entry name" value="Tyr_kinase_AS"/>
</dbReference>
<feature type="binding site" evidence="13">
    <location>
        <position position="1196"/>
    </location>
    <ligand>
        <name>ATP</name>
        <dbReference type="ChEBI" id="CHEBI:30616"/>
    </ligand>
</feature>
<dbReference type="InterPro" id="IPR002909">
    <property type="entry name" value="IPT_dom"/>
</dbReference>
<dbReference type="SUPFAM" id="SSF56112">
    <property type="entry name" value="Protein kinase-like (PK-like)"/>
    <property type="match status" value="1"/>
</dbReference>
<dbReference type="PROSITE" id="PS00109">
    <property type="entry name" value="PROTEIN_KINASE_TYR"/>
    <property type="match status" value="1"/>
</dbReference>
<keyword evidence="6 13" id="KW-0067">ATP-binding</keyword>
<dbReference type="InterPro" id="IPR013320">
    <property type="entry name" value="ConA-like_dom_sf"/>
</dbReference>
<feature type="compositionally biased region" description="Basic and acidic residues" evidence="15">
    <location>
        <begin position="1538"/>
        <end position="1548"/>
    </location>
</feature>
<dbReference type="PROSITE" id="PS00107">
    <property type="entry name" value="PROTEIN_KINASE_ATP"/>
    <property type="match status" value="1"/>
</dbReference>
<feature type="region of interest" description="Disordered" evidence="15">
    <location>
        <begin position="1511"/>
        <end position="1570"/>
    </location>
</feature>
<keyword evidence="11" id="KW-0325">Glycoprotein</keyword>
<evidence type="ECO:0000256" key="7">
    <source>
        <dbReference type="ARBA" id="ARBA00022989"/>
    </source>
</evidence>